<feature type="transmembrane region" description="Helical" evidence="1">
    <location>
        <begin position="201"/>
        <end position="222"/>
    </location>
</feature>
<feature type="transmembrane region" description="Helical" evidence="1">
    <location>
        <begin position="7"/>
        <end position="24"/>
    </location>
</feature>
<feature type="transmembrane region" description="Helical" evidence="1">
    <location>
        <begin position="91"/>
        <end position="108"/>
    </location>
</feature>
<keyword evidence="3" id="KW-1185">Reference proteome</keyword>
<name>E6MFC4_9FIRM</name>
<feature type="transmembrane region" description="Helical" evidence="1">
    <location>
        <begin position="234"/>
        <end position="253"/>
    </location>
</feature>
<dbReference type="eggNOG" id="ENOG5032QV8">
    <property type="taxonomic scope" value="Bacteria"/>
</dbReference>
<protein>
    <recommendedName>
        <fullName evidence="4">O-antigen polymerase</fullName>
    </recommendedName>
</protein>
<evidence type="ECO:0000313" key="2">
    <source>
        <dbReference type="EMBL" id="EFV02284.1"/>
    </source>
</evidence>
<feature type="transmembrane region" description="Helical" evidence="1">
    <location>
        <begin position="36"/>
        <end position="55"/>
    </location>
</feature>
<keyword evidence="1" id="KW-0472">Membrane</keyword>
<dbReference type="AlphaFoldDB" id="E6MFC4"/>
<dbReference type="OrthoDB" id="1771157at2"/>
<feature type="transmembrane region" description="Helical" evidence="1">
    <location>
        <begin position="120"/>
        <end position="140"/>
    </location>
</feature>
<keyword evidence="1" id="KW-0812">Transmembrane</keyword>
<evidence type="ECO:0000313" key="3">
    <source>
        <dbReference type="Proteomes" id="UP000004754"/>
    </source>
</evidence>
<reference evidence="2 3" key="1">
    <citation type="submission" date="2010-12" db="EMBL/GenBank/DDBJ databases">
        <authorList>
            <person name="Muzny D."/>
            <person name="Qin X."/>
            <person name="Deng J."/>
            <person name="Jiang H."/>
            <person name="Liu Y."/>
            <person name="Qu J."/>
            <person name="Song X.-Z."/>
            <person name="Zhang L."/>
            <person name="Thornton R."/>
            <person name="Coyle M."/>
            <person name="Francisco L."/>
            <person name="Jackson L."/>
            <person name="Javaid M."/>
            <person name="Korchina V."/>
            <person name="Kovar C."/>
            <person name="Mata R."/>
            <person name="Mathew T."/>
            <person name="Ngo R."/>
            <person name="Nguyen L."/>
            <person name="Nguyen N."/>
            <person name="Okwuonu G."/>
            <person name="Ongeri F."/>
            <person name="Pham C."/>
            <person name="Simmons D."/>
            <person name="Wilczek-Boney K."/>
            <person name="Hale W."/>
            <person name="Jakkamsetti A."/>
            <person name="Pham P."/>
            <person name="Ruth R."/>
            <person name="San Lucas F."/>
            <person name="Warren J."/>
            <person name="Zhang J."/>
            <person name="Zhao Z."/>
            <person name="Zhou C."/>
            <person name="Zhu D."/>
            <person name="Lee S."/>
            <person name="Bess C."/>
            <person name="Blankenburg K."/>
            <person name="Forbes L."/>
            <person name="Fu Q."/>
            <person name="Gubbala S."/>
            <person name="Hirani K."/>
            <person name="Jayaseelan J.C."/>
            <person name="Lara F."/>
            <person name="Munidasa M."/>
            <person name="Palculict T."/>
            <person name="Patil S."/>
            <person name="Pu L.-L."/>
            <person name="Saada N."/>
            <person name="Tang L."/>
            <person name="Weissenberger G."/>
            <person name="Zhu Y."/>
            <person name="Hemphill L."/>
            <person name="Shang Y."/>
            <person name="Youmans B."/>
            <person name="Ayvaz T."/>
            <person name="Ross M."/>
            <person name="Santibanez J."/>
            <person name="Aqrawi P."/>
            <person name="Gross S."/>
            <person name="Joshi V."/>
            <person name="Fowler G."/>
            <person name="Nazareth L."/>
            <person name="Reid J."/>
            <person name="Worley K."/>
            <person name="Petrosino J."/>
            <person name="Highlander S."/>
            <person name="Gibbs R."/>
        </authorList>
    </citation>
    <scope>NUCLEOTIDE SEQUENCE [LARGE SCALE GENOMIC DNA]</scope>
    <source>
        <strain evidence="2 3">ATCC 23263</strain>
    </source>
</reference>
<gene>
    <name evidence="2" type="ORF">HMP0721_0707</name>
</gene>
<feature type="transmembrane region" description="Helical" evidence="1">
    <location>
        <begin position="67"/>
        <end position="85"/>
    </location>
</feature>
<dbReference type="STRING" id="887929.HMP0721_0707"/>
<dbReference type="HOGENOM" id="CLU_930227_0_0_9"/>
<evidence type="ECO:0008006" key="4">
    <source>
        <dbReference type="Google" id="ProtNLM"/>
    </source>
</evidence>
<dbReference type="RefSeq" id="WP_006598131.1">
    <property type="nucleotide sequence ID" value="NZ_GL622359.1"/>
</dbReference>
<keyword evidence="1" id="KW-1133">Transmembrane helix</keyword>
<proteinExistence type="predicted"/>
<dbReference type="Proteomes" id="UP000004754">
    <property type="component" value="Unassembled WGS sequence"/>
</dbReference>
<comment type="caution">
    <text evidence="2">The sequence shown here is derived from an EMBL/GenBank/DDBJ whole genome shotgun (WGS) entry which is preliminary data.</text>
</comment>
<sequence length="299" mass="34881">MRLTIRIQGFFLAIVVLLSQIGIMEDHLFGRNSDRIRHGLGFSWTTTGPILYFYFMLGYIYLRKEKFGVGEAIFLEAINILFYQLTDTRMAFMLSTLFLIFFSIQNLNRRRWRKLSKLKGIYLLIPTVLCILAFVSAIYFNQNQHTFATVNKLLSNRLMLGHQAIKSYGFTFFGQPIKWMGYSIKHPMLADSQYNYVDSSYLQLALNYGVLVIAVVVAMYTYGIYKAIRQQDYYLVFVYLFVLVFALTEPRLMNFAFNPFPLMIFSGKSIKKWKRVPNFRQEESGQQGNQPLLDGEMNA</sequence>
<organism evidence="2 3">
    <name type="scientific">Pseudoramibacter alactolyticus ATCC 23263</name>
    <dbReference type="NCBI Taxonomy" id="887929"/>
    <lineage>
        <taxon>Bacteria</taxon>
        <taxon>Bacillati</taxon>
        <taxon>Bacillota</taxon>
        <taxon>Clostridia</taxon>
        <taxon>Eubacteriales</taxon>
        <taxon>Eubacteriaceae</taxon>
        <taxon>Pseudoramibacter</taxon>
    </lineage>
</organism>
<evidence type="ECO:0000256" key="1">
    <source>
        <dbReference type="SAM" id="Phobius"/>
    </source>
</evidence>
<accession>E6MFC4</accession>
<dbReference type="EMBL" id="AEQN01000011">
    <property type="protein sequence ID" value="EFV02284.1"/>
    <property type="molecule type" value="Genomic_DNA"/>
</dbReference>